<evidence type="ECO:0000256" key="3">
    <source>
        <dbReference type="ARBA" id="ARBA00022630"/>
    </source>
</evidence>
<comment type="catalytic activity">
    <reaction evidence="8">
        <text>a D-alpha-amino acid + O2 + H2O = a 2-oxocarboxylate + H2O2 + NH4(+)</text>
        <dbReference type="Rhea" id="RHEA:21816"/>
        <dbReference type="ChEBI" id="CHEBI:15377"/>
        <dbReference type="ChEBI" id="CHEBI:15379"/>
        <dbReference type="ChEBI" id="CHEBI:16240"/>
        <dbReference type="ChEBI" id="CHEBI:28938"/>
        <dbReference type="ChEBI" id="CHEBI:35179"/>
        <dbReference type="ChEBI" id="CHEBI:59871"/>
        <dbReference type="EC" id="1.4.3.3"/>
    </reaction>
    <physiologicalReaction direction="left-to-right" evidence="8">
        <dbReference type="Rhea" id="RHEA:21817"/>
    </physiologicalReaction>
</comment>
<keyword evidence="3" id="KW-0285">Flavoprotein</keyword>
<evidence type="ECO:0000256" key="6">
    <source>
        <dbReference type="ARBA" id="ARBA00039101"/>
    </source>
</evidence>
<dbReference type="InterPro" id="IPR006181">
    <property type="entry name" value="D-amino_acid_oxidase_CS"/>
</dbReference>
<accession>A0A7W7R8P3</accession>
<evidence type="ECO:0000256" key="4">
    <source>
        <dbReference type="ARBA" id="ARBA00022827"/>
    </source>
</evidence>
<evidence type="ECO:0000256" key="7">
    <source>
        <dbReference type="ARBA" id="ARBA00039751"/>
    </source>
</evidence>
<feature type="binding site" evidence="9">
    <location>
        <begin position="299"/>
        <end position="304"/>
    </location>
    <ligand>
        <name>FAD</name>
        <dbReference type="ChEBI" id="CHEBI:57692"/>
    </ligand>
</feature>
<dbReference type="PANTHER" id="PTHR11530">
    <property type="entry name" value="D-AMINO ACID OXIDASE"/>
    <property type="match status" value="1"/>
</dbReference>
<dbReference type="SUPFAM" id="SSF54373">
    <property type="entry name" value="FAD-linked reductases, C-terminal domain"/>
    <property type="match status" value="1"/>
</dbReference>
<evidence type="ECO:0000256" key="1">
    <source>
        <dbReference type="ARBA" id="ARBA00001974"/>
    </source>
</evidence>
<dbReference type="Proteomes" id="UP000540506">
    <property type="component" value="Unassembled WGS sequence"/>
</dbReference>
<name>A0A7W7R8P3_KITKI</name>
<evidence type="ECO:0000256" key="5">
    <source>
        <dbReference type="ARBA" id="ARBA00023002"/>
    </source>
</evidence>
<evidence type="ECO:0000313" key="11">
    <source>
        <dbReference type="EMBL" id="MBB4927320.1"/>
    </source>
</evidence>
<dbReference type="InterPro" id="IPR023209">
    <property type="entry name" value="DAO"/>
</dbReference>
<dbReference type="SUPFAM" id="SSF51971">
    <property type="entry name" value="Nucleotide-binding domain"/>
    <property type="match status" value="1"/>
</dbReference>
<proteinExistence type="inferred from homology"/>
<comment type="similarity">
    <text evidence="2">Belongs to the DAMOX/DASOX family.</text>
</comment>
<keyword evidence="5 11" id="KW-0560">Oxidoreductase</keyword>
<dbReference type="Gene3D" id="3.30.9.10">
    <property type="entry name" value="D-Amino Acid Oxidase, subunit A, domain 2"/>
    <property type="match status" value="1"/>
</dbReference>
<feature type="binding site" evidence="9">
    <location>
        <position position="271"/>
    </location>
    <ligand>
        <name>D-dopa</name>
        <dbReference type="ChEBI" id="CHEBI:149689"/>
    </ligand>
</feature>
<dbReference type="GO" id="GO:0019478">
    <property type="term" value="P:D-amino acid catabolic process"/>
    <property type="evidence" value="ECO:0007669"/>
    <property type="project" value="TreeGrafter"/>
</dbReference>
<feature type="binding site" evidence="9">
    <location>
        <position position="216"/>
    </location>
    <ligand>
        <name>D-dopa</name>
        <dbReference type="ChEBI" id="CHEBI:149689"/>
    </ligand>
</feature>
<dbReference type="EC" id="1.4.3.3" evidence="6"/>
<comment type="caution">
    <text evidence="11">The sequence shown here is derived from an EMBL/GenBank/DDBJ whole genome shotgun (WGS) entry which is preliminary data.</text>
</comment>
<evidence type="ECO:0000256" key="2">
    <source>
        <dbReference type="ARBA" id="ARBA00006730"/>
    </source>
</evidence>
<evidence type="ECO:0000259" key="10">
    <source>
        <dbReference type="Pfam" id="PF01266"/>
    </source>
</evidence>
<dbReference type="RefSeq" id="WP_184941477.1">
    <property type="nucleotide sequence ID" value="NZ_JACHJV010000001.1"/>
</dbReference>
<dbReference type="PANTHER" id="PTHR11530:SF11">
    <property type="entry name" value="D-ASPARTATE OXIDASE"/>
    <property type="match status" value="1"/>
</dbReference>
<dbReference type="AlphaFoldDB" id="A0A7W7R8P3"/>
<organism evidence="11 12">
    <name type="scientific">Kitasatospora kifunensis</name>
    <name type="common">Streptomyces kifunensis</name>
    <dbReference type="NCBI Taxonomy" id="58351"/>
    <lineage>
        <taxon>Bacteria</taxon>
        <taxon>Bacillati</taxon>
        <taxon>Actinomycetota</taxon>
        <taxon>Actinomycetes</taxon>
        <taxon>Kitasatosporales</taxon>
        <taxon>Streptomycetaceae</taxon>
        <taxon>Kitasatospora</taxon>
    </lineage>
</organism>
<feature type="domain" description="FAD dependent oxidoreductase" evidence="10">
    <location>
        <begin position="3"/>
        <end position="316"/>
    </location>
</feature>
<feature type="binding site" evidence="9">
    <location>
        <begin position="39"/>
        <end position="40"/>
    </location>
    <ligand>
        <name>FAD</name>
        <dbReference type="ChEBI" id="CHEBI:57692"/>
    </ligand>
</feature>
<gene>
    <name evidence="11" type="ORF">FHR34_006313</name>
</gene>
<dbReference type="Gene3D" id="3.40.50.720">
    <property type="entry name" value="NAD(P)-binding Rossmann-like Domain"/>
    <property type="match status" value="1"/>
</dbReference>
<evidence type="ECO:0000313" key="12">
    <source>
        <dbReference type="Proteomes" id="UP000540506"/>
    </source>
</evidence>
<keyword evidence="12" id="KW-1185">Reference proteome</keyword>
<dbReference type="PROSITE" id="PS00677">
    <property type="entry name" value="DAO"/>
    <property type="match status" value="1"/>
</dbReference>
<dbReference type="PIRSF" id="PIRSF000189">
    <property type="entry name" value="D-aa_oxidase"/>
    <property type="match status" value="1"/>
</dbReference>
<evidence type="ECO:0000256" key="9">
    <source>
        <dbReference type="PIRSR" id="PIRSR000189-1"/>
    </source>
</evidence>
<dbReference type="GO" id="GO:0071949">
    <property type="term" value="F:FAD binding"/>
    <property type="evidence" value="ECO:0007669"/>
    <property type="project" value="InterPro"/>
</dbReference>
<comment type="cofactor">
    <cofactor evidence="1 9">
        <name>FAD</name>
        <dbReference type="ChEBI" id="CHEBI:57692"/>
    </cofactor>
</comment>
<dbReference type="InterPro" id="IPR006076">
    <property type="entry name" value="FAD-dep_OxRdtase"/>
</dbReference>
<dbReference type="Pfam" id="PF01266">
    <property type="entry name" value="DAO"/>
    <property type="match status" value="1"/>
</dbReference>
<dbReference type="GO" id="GO:0003884">
    <property type="term" value="F:D-amino-acid oxidase activity"/>
    <property type="evidence" value="ECO:0007669"/>
    <property type="project" value="UniProtKB-EC"/>
</dbReference>
<dbReference type="EMBL" id="JACHJV010000001">
    <property type="protein sequence ID" value="MBB4927320.1"/>
    <property type="molecule type" value="Genomic_DNA"/>
</dbReference>
<protein>
    <recommendedName>
        <fullName evidence="7">D-amino-acid oxidase</fullName>
        <ecNumber evidence="6">1.4.3.3</ecNumber>
    </recommendedName>
</protein>
<evidence type="ECO:0000256" key="8">
    <source>
        <dbReference type="ARBA" id="ARBA00049547"/>
    </source>
</evidence>
<sequence length="322" mass="33867">MLDVVVVGAGVIGLTSALSLQRQGARVAVVTGDLPLSTTSAVAAAVWYPTGMAESDQVVEWSASTFAELARQAEGAVPGVSMRPTRMLTRQDGPPVPWWAAAVPDLRALEPTAADRARLTAGGWEFTAPSVEMPRYLTWLVEQFREGGGEMIQQRLDSLERVVGWAPAVVNASGLGARRLCGDQAVYPVRGQVVLVRNPGLRTSLRVQGDPAGYTYVHPRSNDVVLGGTFEEGSWDTAVDPRTAESILRRCTVLVPELADAEVTGQLVGLRPARRGGVRLAVDDRTLPGTRLVHNYGHGGAGVTLAWGCAATAAALLGAGGG</sequence>
<feature type="binding site" evidence="9">
    <location>
        <position position="300"/>
    </location>
    <ligand>
        <name>D-dopa</name>
        <dbReference type="ChEBI" id="CHEBI:149689"/>
    </ligand>
</feature>
<reference evidence="11 12" key="1">
    <citation type="submission" date="2020-08" db="EMBL/GenBank/DDBJ databases">
        <title>Sequencing the genomes of 1000 actinobacteria strains.</title>
        <authorList>
            <person name="Klenk H.-P."/>
        </authorList>
    </citation>
    <scope>NUCLEOTIDE SEQUENCE [LARGE SCALE GENOMIC DNA]</scope>
    <source>
        <strain evidence="11 12">DSM 41654</strain>
    </source>
</reference>
<dbReference type="GO" id="GO:0005737">
    <property type="term" value="C:cytoplasm"/>
    <property type="evidence" value="ECO:0007669"/>
    <property type="project" value="TreeGrafter"/>
</dbReference>
<keyword evidence="4 9" id="KW-0274">FAD</keyword>